<gene>
    <name evidence="3" type="ORF">PSRA_0436</name>
</gene>
<dbReference type="SUPFAM" id="SSF82171">
    <property type="entry name" value="DPP6 N-terminal domain-like"/>
    <property type="match status" value="1"/>
</dbReference>
<feature type="compositionally biased region" description="Low complexity" evidence="1">
    <location>
        <begin position="80"/>
        <end position="89"/>
    </location>
</feature>
<evidence type="ECO:0000256" key="2">
    <source>
        <dbReference type="SAM" id="Phobius"/>
    </source>
</evidence>
<keyword evidence="2" id="KW-0472">Membrane</keyword>
<organism evidence="3 4">
    <name type="scientific">Pseudoscardovia radai</name>
    <dbReference type="NCBI Taxonomy" id="987066"/>
    <lineage>
        <taxon>Bacteria</taxon>
        <taxon>Bacillati</taxon>
        <taxon>Actinomycetota</taxon>
        <taxon>Actinomycetes</taxon>
        <taxon>Bifidobacteriales</taxon>
        <taxon>Bifidobacteriaceae</taxon>
        <taxon>Pseudoscardovia</taxon>
    </lineage>
</organism>
<accession>A0A261EZH8</accession>
<keyword evidence="4" id="KW-1185">Reference proteome</keyword>
<keyword evidence="2" id="KW-0812">Transmembrane</keyword>
<sequence>MENPGQGIIANLLRRAAHGIARAVNHGGARNLHGRTIRVSRYGSWARIAVAAACVCALVAAPMSVPLAFADDDDSDISSSDALSSISSSDSDDSADPVIADDLPSASVAQAKDPQCMPQRTSSDDQGVRLLFSPDGATVYTIPYPDGNAICRIDVASMTVTGKADLTGVDLYPAYSADISDDGSHIVLGADDNGQGDSGLSVNTADMSLTRLPVESMWFAPSPDGSIAYAYTRPDPSLRQQRRIVSISTADGTIIDDKIINLPFAATGYGADLIEGVSPDCMTWYVDTVPQGSSTASLVAVNAQTGTSTTLPVVPTHDDASPAAEDYLALVEPRNNGDYRGFYASMLASSDTVYFTDATLNDAPSPSPLVALNLRTGALSAVNDLQGLSLRHGPMLSADGSVMYGYDTAPDDGGTASATGSSTSGLSQETILSTSDWSVKGTVPWMTSAQYKGEKMRAVGGTLTRDGSTVIEPLGVYDETIWDETAPTVLRMMSTDGAYVANYAVDIPNAERARKNLEGSSPIIASIPTPDGTGVFVSGAGLPLTKVTVPADWKQQAAAASQAASDAAAAGEADDAKDAAPDASRGRRVAWGVGVAVAVVAVLAGVAVAARHRGGKRRRH</sequence>
<evidence type="ECO:0000313" key="4">
    <source>
        <dbReference type="Proteomes" id="UP000216725"/>
    </source>
</evidence>
<feature type="region of interest" description="Disordered" evidence="1">
    <location>
        <begin position="80"/>
        <end position="127"/>
    </location>
</feature>
<evidence type="ECO:0000256" key="1">
    <source>
        <dbReference type="SAM" id="MobiDB-lite"/>
    </source>
</evidence>
<protein>
    <submittedName>
        <fullName evidence="3">Uncharacterized protein</fullName>
    </submittedName>
</protein>
<dbReference type="EMBL" id="MWWR01000004">
    <property type="protein sequence ID" value="OZG52247.1"/>
    <property type="molecule type" value="Genomic_DNA"/>
</dbReference>
<proteinExistence type="predicted"/>
<keyword evidence="2" id="KW-1133">Transmembrane helix</keyword>
<feature type="transmembrane region" description="Helical" evidence="2">
    <location>
        <begin position="589"/>
        <end position="610"/>
    </location>
</feature>
<dbReference type="AlphaFoldDB" id="A0A261EZH8"/>
<comment type="caution">
    <text evidence="3">The sequence shown here is derived from an EMBL/GenBank/DDBJ whole genome shotgun (WGS) entry which is preliminary data.</text>
</comment>
<name>A0A261EZH8_9BIFI</name>
<dbReference type="Proteomes" id="UP000216725">
    <property type="component" value="Unassembled WGS sequence"/>
</dbReference>
<evidence type="ECO:0000313" key="3">
    <source>
        <dbReference type="EMBL" id="OZG52247.1"/>
    </source>
</evidence>
<reference evidence="3 4" key="1">
    <citation type="journal article" date="2017" name="BMC Genomics">
        <title>Comparative genomic and phylogenomic analyses of the Bifidobacteriaceae family.</title>
        <authorList>
            <person name="Lugli G.A."/>
            <person name="Milani C."/>
            <person name="Turroni F."/>
            <person name="Duranti S."/>
            <person name="Mancabelli L."/>
            <person name="Mangifesta M."/>
            <person name="Ferrario C."/>
            <person name="Modesto M."/>
            <person name="Mattarelli P."/>
            <person name="Jiri K."/>
            <person name="van Sinderen D."/>
            <person name="Ventura M."/>
        </authorList>
    </citation>
    <scope>NUCLEOTIDE SEQUENCE [LARGE SCALE GENOMIC DNA]</scope>
    <source>
        <strain evidence="3 4">DSM 24742</strain>
    </source>
</reference>